<dbReference type="EMBL" id="JASBNA010000011">
    <property type="protein sequence ID" value="KAK7688020.1"/>
    <property type="molecule type" value="Genomic_DNA"/>
</dbReference>
<keyword evidence="2" id="KW-1185">Reference proteome</keyword>
<dbReference type="Proteomes" id="UP001385951">
    <property type="component" value="Unassembled WGS sequence"/>
</dbReference>
<evidence type="ECO:0000313" key="2">
    <source>
        <dbReference type="Proteomes" id="UP001385951"/>
    </source>
</evidence>
<evidence type="ECO:0000313" key="1">
    <source>
        <dbReference type="EMBL" id="KAK7688020.1"/>
    </source>
</evidence>
<proteinExistence type="predicted"/>
<accession>A0AAW0G3F0</accession>
<dbReference type="AlphaFoldDB" id="A0AAW0G3F0"/>
<name>A0AAW0G3F0_9APHY</name>
<comment type="caution">
    <text evidence="1">The sequence shown here is derived from an EMBL/GenBank/DDBJ whole genome shotgun (WGS) entry which is preliminary data.</text>
</comment>
<sequence length="315" mass="35337">MAILNFLHFPSQLISSDGYTLASVLFAMFLTYYYSLSGRVEWMGPQEVFTNVKVQEMLKYIQTRTQIQSVDKHRRILARTNILIRAVFEVIMSPRSFYNSRASKTSTAPGVQNNLPAFASRDSSGFYSDSEWEYGTSSNLSGNAYCSDCDDDLMDTLEIEKAIKLEEDITIDAYQCEQDEDMRPLTERVHSLAHGSFLRDLVINNQRANATKLTIPTPSMSTANIDTLVPATLFNNPIFTTPASLLDRSGNLKLLSGGVMLGIPSKKKAKRRAYKQAEFRELKTESDNTPVIVTTNQAGAAFAARQRRRAQAARR</sequence>
<protein>
    <submittedName>
        <fullName evidence="1">Uncharacterized protein</fullName>
    </submittedName>
</protein>
<gene>
    <name evidence="1" type="ORF">QCA50_008390</name>
</gene>
<organism evidence="1 2">
    <name type="scientific">Cerrena zonata</name>
    <dbReference type="NCBI Taxonomy" id="2478898"/>
    <lineage>
        <taxon>Eukaryota</taxon>
        <taxon>Fungi</taxon>
        <taxon>Dikarya</taxon>
        <taxon>Basidiomycota</taxon>
        <taxon>Agaricomycotina</taxon>
        <taxon>Agaricomycetes</taxon>
        <taxon>Polyporales</taxon>
        <taxon>Cerrenaceae</taxon>
        <taxon>Cerrena</taxon>
    </lineage>
</organism>
<reference evidence="1 2" key="1">
    <citation type="submission" date="2022-09" db="EMBL/GenBank/DDBJ databases">
        <authorList>
            <person name="Palmer J.M."/>
        </authorList>
    </citation>
    <scope>NUCLEOTIDE SEQUENCE [LARGE SCALE GENOMIC DNA]</scope>
    <source>
        <strain evidence="1 2">DSM 7382</strain>
    </source>
</reference>